<gene>
    <name evidence="2" type="ORF">Atai01_34240</name>
</gene>
<accession>A0A9W6R3H0</accession>
<comment type="caution">
    <text evidence="2">The sequence shown here is derived from an EMBL/GenBank/DDBJ whole genome shotgun (WGS) entry which is preliminary data.</text>
</comment>
<evidence type="ECO:0000259" key="1">
    <source>
        <dbReference type="Pfam" id="PF09347"/>
    </source>
</evidence>
<proteinExistence type="predicted"/>
<dbReference type="NCBIfam" id="TIGR03425">
    <property type="entry name" value="urea_degr_2"/>
    <property type="match status" value="1"/>
</dbReference>
<dbReference type="Proteomes" id="UP001165136">
    <property type="component" value="Unassembled WGS sequence"/>
</dbReference>
<dbReference type="AlphaFoldDB" id="A0A9W6R3H0"/>
<sequence>MSTATTYGAREHARAQAGAVVETMPTIPAADWPEPPPEVDAERLIWAEIVAGGGYTHKVLARGSELQLTDLRGDACAHLLLYNADAPWERLNVADTVKIQWNAYLGESMVLLSDQARVLATIVGDDSGRHDTLCGTSTVATNTERYGDGSPHGPAPAGLALFTLAAAKHGLGPRDIPPNLSLFQGVRVGESGELDFTGSAGAGRSVLLRAEMPLIVHIVNVPHPLDPRPDYTVTPLRVIAWRAQPSTPKSPEWTSNPETRRAFENTADHLIARGIS</sequence>
<dbReference type="PANTHER" id="PTHR31527:SF0">
    <property type="entry name" value="RE64534P"/>
    <property type="match status" value="1"/>
</dbReference>
<feature type="domain" description="DUF1989" evidence="1">
    <location>
        <begin position="49"/>
        <end position="215"/>
    </location>
</feature>
<dbReference type="PANTHER" id="PTHR31527">
    <property type="entry name" value="RE64534P"/>
    <property type="match status" value="1"/>
</dbReference>
<name>A0A9W6R3H0_9PSEU</name>
<evidence type="ECO:0000313" key="2">
    <source>
        <dbReference type="EMBL" id="GLY66805.1"/>
    </source>
</evidence>
<dbReference type="EMBL" id="BSTI01000006">
    <property type="protein sequence ID" value="GLY66805.1"/>
    <property type="molecule type" value="Genomic_DNA"/>
</dbReference>
<dbReference type="Pfam" id="PF09347">
    <property type="entry name" value="DUF1989"/>
    <property type="match status" value="1"/>
</dbReference>
<keyword evidence="3" id="KW-1185">Reference proteome</keyword>
<organism evidence="2 3">
    <name type="scientific">Amycolatopsis taiwanensis</name>
    <dbReference type="NCBI Taxonomy" id="342230"/>
    <lineage>
        <taxon>Bacteria</taxon>
        <taxon>Bacillati</taxon>
        <taxon>Actinomycetota</taxon>
        <taxon>Actinomycetes</taxon>
        <taxon>Pseudonocardiales</taxon>
        <taxon>Pseudonocardiaceae</taxon>
        <taxon>Amycolatopsis</taxon>
    </lineage>
</organism>
<dbReference type="InterPro" id="IPR018959">
    <property type="entry name" value="DUF1989"/>
</dbReference>
<dbReference type="InterPro" id="IPR017792">
    <property type="entry name" value="UAAP1"/>
</dbReference>
<protein>
    <submittedName>
        <fullName evidence="2">Urea carboxylase</fullName>
    </submittedName>
</protein>
<dbReference type="RefSeq" id="WP_285487490.1">
    <property type="nucleotide sequence ID" value="NZ_BSTI01000006.1"/>
</dbReference>
<reference evidence="2" key="1">
    <citation type="submission" date="2023-03" db="EMBL/GenBank/DDBJ databases">
        <title>Amycolatopsis taiwanensis NBRC 103393.</title>
        <authorList>
            <person name="Ichikawa N."/>
            <person name="Sato H."/>
            <person name="Tonouchi N."/>
        </authorList>
    </citation>
    <scope>NUCLEOTIDE SEQUENCE</scope>
    <source>
        <strain evidence="2">NBRC 103393</strain>
    </source>
</reference>
<evidence type="ECO:0000313" key="3">
    <source>
        <dbReference type="Proteomes" id="UP001165136"/>
    </source>
</evidence>